<dbReference type="PANTHER" id="PTHR32046:SF11">
    <property type="entry name" value="IMMUNE-ASSOCIATED NUCLEOTIDE-BINDING PROTEIN 10-LIKE"/>
    <property type="match status" value="1"/>
</dbReference>
<accession>A0A8C6S4A7</accession>
<dbReference type="Ensembl" id="ENSNMLT00000000866.1">
    <property type="protein sequence ID" value="ENSNMLP00000000735.1"/>
    <property type="gene ID" value="ENSNMLG00000000612.1"/>
</dbReference>
<sequence>MASDLQKYIQEDNKISSGPPARYRLPLQTVNLDKKNNETSKLRKFTLGKRSKHPNKTVLLVGATGSGKSTLINALVNFVMGVKFKDKVWFEIVEEEKNKESQAQTQTTAVSVYQVFGFEGKTVPYSLTIIDTPGYGDTRGIEYDGIVTKKLQDLFSGGVDSIDAVGLVLKATENRLDDRMAYIFNSVTSMFGKNMKQNIVALMTHSDGGTPEDALNALKEAKVTFARDEKDNPVYFTFSNRQKEPIGDDSDDEAIAEGSFKRSDKGMKKFTGFLKKATSQSVRESVEVMDKRNQLTACIKNLMERVGTIEEKQKAIKKNKEMLEKYEREMEKNENFEIEIQEVCKEQKEFTTGNITKL</sequence>
<evidence type="ECO:0000256" key="2">
    <source>
        <dbReference type="SAM" id="Coils"/>
    </source>
</evidence>
<feature type="domain" description="Septin-type G" evidence="3">
    <location>
        <begin position="57"/>
        <end position="138"/>
    </location>
</feature>
<keyword evidence="1" id="KW-0342">GTP-binding</keyword>
<keyword evidence="5" id="KW-1185">Reference proteome</keyword>
<dbReference type="InterPro" id="IPR027417">
    <property type="entry name" value="P-loop_NTPase"/>
</dbReference>
<dbReference type="AlphaFoldDB" id="A0A8C6S4A7"/>
<dbReference type="SUPFAM" id="SSF52540">
    <property type="entry name" value="P-loop containing nucleoside triphosphate hydrolases"/>
    <property type="match status" value="1"/>
</dbReference>
<dbReference type="Gene3D" id="3.40.50.300">
    <property type="entry name" value="P-loop containing nucleotide triphosphate hydrolases"/>
    <property type="match status" value="1"/>
</dbReference>
<reference evidence="4" key="2">
    <citation type="submission" date="2025-09" db="UniProtKB">
        <authorList>
            <consortium name="Ensembl"/>
        </authorList>
    </citation>
    <scope>IDENTIFICATION</scope>
</reference>
<evidence type="ECO:0000313" key="5">
    <source>
        <dbReference type="Proteomes" id="UP000694523"/>
    </source>
</evidence>
<evidence type="ECO:0000313" key="4">
    <source>
        <dbReference type="Ensembl" id="ENSNMLP00000000735.1"/>
    </source>
</evidence>
<feature type="coiled-coil region" evidence="2">
    <location>
        <begin position="299"/>
        <end position="346"/>
    </location>
</feature>
<dbReference type="GO" id="GO:0005525">
    <property type="term" value="F:GTP binding"/>
    <property type="evidence" value="ECO:0007669"/>
    <property type="project" value="UniProtKB-KW"/>
</dbReference>
<organism evidence="4 5">
    <name type="scientific">Neogobius melanostomus</name>
    <name type="common">round goby</name>
    <dbReference type="NCBI Taxonomy" id="47308"/>
    <lineage>
        <taxon>Eukaryota</taxon>
        <taxon>Metazoa</taxon>
        <taxon>Chordata</taxon>
        <taxon>Craniata</taxon>
        <taxon>Vertebrata</taxon>
        <taxon>Euteleostomi</taxon>
        <taxon>Actinopterygii</taxon>
        <taxon>Neopterygii</taxon>
        <taxon>Teleostei</taxon>
        <taxon>Neoteleostei</taxon>
        <taxon>Acanthomorphata</taxon>
        <taxon>Gobiaria</taxon>
        <taxon>Gobiiformes</taxon>
        <taxon>Gobioidei</taxon>
        <taxon>Gobiidae</taxon>
        <taxon>Benthophilinae</taxon>
        <taxon>Neogobiini</taxon>
        <taxon>Neogobius</taxon>
    </lineage>
</organism>
<proteinExistence type="inferred from homology"/>
<keyword evidence="2" id="KW-0175">Coiled coil</keyword>
<protein>
    <recommendedName>
        <fullName evidence="3">Septin-type G domain-containing protein</fullName>
    </recommendedName>
</protein>
<reference evidence="4" key="1">
    <citation type="submission" date="2025-08" db="UniProtKB">
        <authorList>
            <consortium name="Ensembl"/>
        </authorList>
    </citation>
    <scope>IDENTIFICATION</scope>
</reference>
<keyword evidence="1" id="KW-0547">Nucleotide-binding</keyword>
<evidence type="ECO:0000259" key="3">
    <source>
        <dbReference type="Pfam" id="PF00735"/>
    </source>
</evidence>
<dbReference type="PANTHER" id="PTHR32046">
    <property type="entry name" value="G DOMAIN-CONTAINING PROTEIN"/>
    <property type="match status" value="1"/>
</dbReference>
<evidence type="ECO:0000256" key="1">
    <source>
        <dbReference type="RuleBase" id="RU004560"/>
    </source>
</evidence>
<comment type="similarity">
    <text evidence="1">Belongs to the TRAFAC class TrmE-Era-EngA-EngB-Septin-like GTPase superfamily. Septin GTPase family.</text>
</comment>
<dbReference type="Proteomes" id="UP000694523">
    <property type="component" value="Unplaced"/>
</dbReference>
<name>A0A8C6S4A7_9GOBI</name>
<dbReference type="InterPro" id="IPR030379">
    <property type="entry name" value="G_SEPTIN_dom"/>
</dbReference>
<dbReference type="Pfam" id="PF00735">
    <property type="entry name" value="Septin"/>
    <property type="match status" value="1"/>
</dbReference>